<reference evidence="9 10" key="1">
    <citation type="journal article" date="2019" name="Anaerobe">
        <title>Detection of Robinsoniella peoriensis in multiple bone samples of a trauma patient.</title>
        <authorList>
            <person name="Schrottner P."/>
            <person name="Hartwich K."/>
            <person name="Bunk B."/>
            <person name="Schober I."/>
            <person name="Helbig S."/>
            <person name="Rudolph W.W."/>
            <person name="Gunzer F."/>
        </authorList>
    </citation>
    <scope>NUCLEOTIDE SEQUENCE [LARGE SCALE GENOMIC DNA]</scope>
    <source>
        <strain evidence="9 10">DSM 106044</strain>
    </source>
</reference>
<evidence type="ECO:0000259" key="8">
    <source>
        <dbReference type="PROSITE" id="PS50928"/>
    </source>
</evidence>
<organism evidence="9 10">
    <name type="scientific">Robinsoniella peoriensis</name>
    <dbReference type="NCBI Taxonomy" id="180332"/>
    <lineage>
        <taxon>Bacteria</taxon>
        <taxon>Bacillati</taxon>
        <taxon>Bacillota</taxon>
        <taxon>Clostridia</taxon>
        <taxon>Lachnospirales</taxon>
        <taxon>Lachnospiraceae</taxon>
        <taxon>Robinsoniella</taxon>
    </lineage>
</organism>
<dbReference type="PANTHER" id="PTHR30193">
    <property type="entry name" value="ABC TRANSPORTER PERMEASE PROTEIN"/>
    <property type="match status" value="1"/>
</dbReference>
<feature type="transmembrane region" description="Helical" evidence="7">
    <location>
        <begin position="203"/>
        <end position="224"/>
    </location>
</feature>
<dbReference type="CDD" id="cd06261">
    <property type="entry name" value="TM_PBP2"/>
    <property type="match status" value="1"/>
</dbReference>
<evidence type="ECO:0000256" key="4">
    <source>
        <dbReference type="ARBA" id="ARBA00022692"/>
    </source>
</evidence>
<dbReference type="AlphaFoldDB" id="A0A4U8PZ40"/>
<keyword evidence="10" id="KW-1185">Reference proteome</keyword>
<dbReference type="EMBL" id="QGQD01000121">
    <property type="protein sequence ID" value="TLC97486.1"/>
    <property type="molecule type" value="Genomic_DNA"/>
</dbReference>
<dbReference type="PROSITE" id="PS50928">
    <property type="entry name" value="ABC_TM1"/>
    <property type="match status" value="1"/>
</dbReference>
<dbReference type="GO" id="GO:0005886">
    <property type="term" value="C:plasma membrane"/>
    <property type="evidence" value="ECO:0007669"/>
    <property type="project" value="UniProtKB-SubCell"/>
</dbReference>
<dbReference type="InterPro" id="IPR035906">
    <property type="entry name" value="MetI-like_sf"/>
</dbReference>
<keyword evidence="6 7" id="KW-0472">Membrane</keyword>
<evidence type="ECO:0000256" key="6">
    <source>
        <dbReference type="ARBA" id="ARBA00023136"/>
    </source>
</evidence>
<feature type="transmembrane region" description="Helical" evidence="7">
    <location>
        <begin position="70"/>
        <end position="91"/>
    </location>
</feature>
<protein>
    <submittedName>
        <fullName evidence="9">Lactose transport system permease protein LacF</fullName>
    </submittedName>
</protein>
<dbReference type="PANTHER" id="PTHR30193:SF37">
    <property type="entry name" value="INNER MEMBRANE ABC TRANSPORTER PERMEASE PROTEIN YCJO"/>
    <property type="match status" value="1"/>
</dbReference>
<evidence type="ECO:0000256" key="7">
    <source>
        <dbReference type="RuleBase" id="RU363032"/>
    </source>
</evidence>
<comment type="subcellular location">
    <subcellularLocation>
        <location evidence="1 7">Cell membrane</location>
        <topology evidence="1 7">Multi-pass membrane protein</topology>
    </subcellularLocation>
</comment>
<dbReference type="SUPFAM" id="SSF161098">
    <property type="entry name" value="MetI-like"/>
    <property type="match status" value="1"/>
</dbReference>
<keyword evidence="2 7" id="KW-0813">Transport</keyword>
<feature type="transmembrane region" description="Helical" evidence="7">
    <location>
        <begin position="258"/>
        <end position="279"/>
    </location>
</feature>
<dbReference type="Pfam" id="PF00528">
    <property type="entry name" value="BPD_transp_1"/>
    <property type="match status" value="1"/>
</dbReference>
<comment type="similarity">
    <text evidence="7">Belongs to the binding-protein-dependent transport system permease family.</text>
</comment>
<evidence type="ECO:0000256" key="2">
    <source>
        <dbReference type="ARBA" id="ARBA00022448"/>
    </source>
</evidence>
<sequence>MNTKKIYPTYMLIVPLAVFGLFFILPSTIGYLYAFTDWSSYVSDVKFVGIKNFIEVITEKTVPTAFVNTLIFAGAKTVIVTVLGFVFALVLNRKLKTRNLIRTVYFVPAILSALIVGLIFNALFEARYGTINNLLRSIGLEQFAIQWLGSRGPAIFTISIAEIWRNLGYAIVITLAGLQSVSSDYIEAAKVDGASGWQMFRKITLPLIMPSVNVNILFSLIYGLKMFDLVYVMTSGGPGYDTETFGTLMMNEMARGRYSHSVAINLIFTVILVIVAIVYQKFSERWENVE</sequence>
<comment type="caution">
    <text evidence="9">The sequence shown here is derived from an EMBL/GenBank/DDBJ whole genome shotgun (WGS) entry which is preliminary data.</text>
</comment>
<evidence type="ECO:0000256" key="3">
    <source>
        <dbReference type="ARBA" id="ARBA00022475"/>
    </source>
</evidence>
<dbReference type="OrthoDB" id="9787541at2"/>
<feature type="domain" description="ABC transmembrane type-1" evidence="8">
    <location>
        <begin position="66"/>
        <end position="279"/>
    </location>
</feature>
<feature type="transmembrane region" description="Helical" evidence="7">
    <location>
        <begin position="12"/>
        <end position="34"/>
    </location>
</feature>
<gene>
    <name evidence="9" type="primary">lacF_45</name>
    <name evidence="9" type="ORF">DSM106044_05719</name>
</gene>
<dbReference type="Gene3D" id="1.10.3720.10">
    <property type="entry name" value="MetI-like"/>
    <property type="match status" value="1"/>
</dbReference>
<keyword evidence="3" id="KW-1003">Cell membrane</keyword>
<dbReference type="RefSeq" id="WP_070040794.1">
    <property type="nucleotide sequence ID" value="NZ_CABMJZ010000025.1"/>
</dbReference>
<evidence type="ECO:0000256" key="5">
    <source>
        <dbReference type="ARBA" id="ARBA00022989"/>
    </source>
</evidence>
<dbReference type="GO" id="GO:0055085">
    <property type="term" value="P:transmembrane transport"/>
    <property type="evidence" value="ECO:0007669"/>
    <property type="project" value="InterPro"/>
</dbReference>
<keyword evidence="5 7" id="KW-1133">Transmembrane helix</keyword>
<dbReference type="Proteomes" id="UP000306509">
    <property type="component" value="Unassembled WGS sequence"/>
</dbReference>
<accession>A0A4U8PZ40</accession>
<name>A0A4U8PZ40_9FIRM</name>
<dbReference type="InterPro" id="IPR000515">
    <property type="entry name" value="MetI-like"/>
</dbReference>
<keyword evidence="4 7" id="KW-0812">Transmembrane</keyword>
<evidence type="ECO:0000313" key="10">
    <source>
        <dbReference type="Proteomes" id="UP000306509"/>
    </source>
</evidence>
<proteinExistence type="inferred from homology"/>
<dbReference type="STRING" id="180332.GCA_000797495_01316"/>
<dbReference type="InterPro" id="IPR051393">
    <property type="entry name" value="ABC_transporter_permease"/>
</dbReference>
<feature type="transmembrane region" description="Helical" evidence="7">
    <location>
        <begin position="103"/>
        <end position="124"/>
    </location>
</feature>
<evidence type="ECO:0000256" key="1">
    <source>
        <dbReference type="ARBA" id="ARBA00004651"/>
    </source>
</evidence>
<evidence type="ECO:0000313" key="9">
    <source>
        <dbReference type="EMBL" id="TLC97486.1"/>
    </source>
</evidence>